<proteinExistence type="predicted"/>
<dbReference type="Proteomes" id="UP000093561">
    <property type="component" value="Unassembled WGS sequence"/>
</dbReference>
<dbReference type="AlphaFoldDB" id="A0AAF5PHV8"/>
<protein>
    <submittedName>
        <fullName evidence="2">Uncharacterized protein</fullName>
    </submittedName>
</protein>
<name>A0AAF5PHV8_WUCBA</name>
<evidence type="ECO:0000313" key="1">
    <source>
        <dbReference type="Proteomes" id="UP000093561"/>
    </source>
</evidence>
<reference evidence="1" key="2">
    <citation type="journal article" date="2016" name="Mol. Ecol.">
        <title>Population genomics of the filarial nematode parasite Wuchereria bancrofti from mosquitoes.</title>
        <authorList>
            <person name="Small S.T."/>
            <person name="Reimer L.J."/>
            <person name="Tisch D.J."/>
            <person name="King C.L."/>
            <person name="Christensen B.M."/>
            <person name="Siba P.M."/>
            <person name="Kazura J.W."/>
            <person name="Serre D."/>
            <person name="Zimmerman P.A."/>
        </authorList>
    </citation>
    <scope>NUCLEOTIDE SEQUENCE</scope>
    <source>
        <strain evidence="1">pt0022</strain>
    </source>
</reference>
<accession>A0AAF5PHV8</accession>
<organism evidence="1 2">
    <name type="scientific">Wuchereria bancrofti</name>
    <dbReference type="NCBI Taxonomy" id="6293"/>
    <lineage>
        <taxon>Eukaryota</taxon>
        <taxon>Metazoa</taxon>
        <taxon>Ecdysozoa</taxon>
        <taxon>Nematoda</taxon>
        <taxon>Chromadorea</taxon>
        <taxon>Rhabditida</taxon>
        <taxon>Spirurina</taxon>
        <taxon>Spiruromorpha</taxon>
        <taxon>Filarioidea</taxon>
        <taxon>Onchocercidae</taxon>
        <taxon>Wuchereria</taxon>
    </lineage>
</organism>
<evidence type="ECO:0000313" key="2">
    <source>
        <dbReference type="WBParaSite" id="mrna-Wban_00783"/>
    </source>
</evidence>
<dbReference type="WBParaSite" id="mrna-Wban_00783">
    <property type="protein sequence ID" value="mrna-Wban_00783"/>
    <property type="gene ID" value="Wban_00783"/>
</dbReference>
<reference evidence="1" key="1">
    <citation type="submission" date="2015-03" db="EMBL/GenBank/DDBJ databases">
        <title>Wuchereria bancrofti Genome Sequencing Papua New Guinea Strain.</title>
        <authorList>
            <person name="Small S.T."/>
            <person name="Serre D."/>
            <person name="Zimmerman P.A."/>
        </authorList>
    </citation>
    <scope>NUCLEOTIDE SEQUENCE [LARGE SCALE GENOMIC DNA]</scope>
    <source>
        <strain evidence="1">pt0022</strain>
    </source>
</reference>
<reference evidence="2" key="3">
    <citation type="submission" date="2024-02" db="UniProtKB">
        <authorList>
            <consortium name="WormBaseParasite"/>
        </authorList>
    </citation>
    <scope>IDENTIFICATION</scope>
    <source>
        <strain evidence="2">pt0022</strain>
    </source>
</reference>
<sequence>MRCVSISVVKKDEKCAVTFDIIEINCNIFG</sequence>